<dbReference type="EMBL" id="FNMZ01000012">
    <property type="protein sequence ID" value="SDX90098.1"/>
    <property type="molecule type" value="Genomic_DNA"/>
</dbReference>
<dbReference type="Proteomes" id="UP000199118">
    <property type="component" value="Unassembled WGS sequence"/>
</dbReference>
<evidence type="ECO:0000313" key="1">
    <source>
        <dbReference type="EMBL" id="SDX90098.1"/>
    </source>
</evidence>
<name>A0A1H3FIA7_9RHOB</name>
<dbReference type="AlphaFoldDB" id="A0A1H3FIA7"/>
<gene>
    <name evidence="1" type="ORF">SAMN05444336_112107</name>
</gene>
<dbReference type="RefSeq" id="WP_092685284.1">
    <property type="nucleotide sequence ID" value="NZ_FNMZ01000012.1"/>
</dbReference>
<keyword evidence="2" id="KW-1185">Reference proteome</keyword>
<sequence>MTTVNASGLAKALDVSPGRISQYVREGKLDGCYAGEGRARRFDLAKCAEALGRTLDQGQLMGNGAGTARALRDLADLEPSDGEGRGAPAIPRSDPAADRYQRARAEMAEMKATEGRLKLAELEGRYVLASQAELEIRRALAAEVAEFETVLRTAAQQVAAEHGLDAPTVRAVLVKAWREHRQRRADLAAAQAAGAEFADVEAAEAEAVACQ</sequence>
<accession>A0A1H3FIA7</accession>
<protein>
    <recommendedName>
        <fullName evidence="3">Helix-turn-helix domain-containing protein</fullName>
    </recommendedName>
</protein>
<proteinExistence type="predicted"/>
<dbReference type="OrthoDB" id="7852579at2"/>
<evidence type="ECO:0008006" key="3">
    <source>
        <dbReference type="Google" id="ProtNLM"/>
    </source>
</evidence>
<reference evidence="1 2" key="1">
    <citation type="submission" date="2016-10" db="EMBL/GenBank/DDBJ databases">
        <authorList>
            <person name="de Groot N.N."/>
        </authorList>
    </citation>
    <scope>NUCLEOTIDE SEQUENCE [LARGE SCALE GENOMIC DNA]</scope>
    <source>
        <strain evidence="1 2">DSM 17890</strain>
    </source>
</reference>
<dbReference type="STRING" id="356660.SAMN05444336_112107"/>
<organism evidence="1 2">
    <name type="scientific">Albimonas donghaensis</name>
    <dbReference type="NCBI Taxonomy" id="356660"/>
    <lineage>
        <taxon>Bacteria</taxon>
        <taxon>Pseudomonadati</taxon>
        <taxon>Pseudomonadota</taxon>
        <taxon>Alphaproteobacteria</taxon>
        <taxon>Rhodobacterales</taxon>
        <taxon>Paracoccaceae</taxon>
        <taxon>Albimonas</taxon>
    </lineage>
</organism>
<evidence type="ECO:0000313" key="2">
    <source>
        <dbReference type="Proteomes" id="UP000199118"/>
    </source>
</evidence>